<dbReference type="GO" id="GO:0008270">
    <property type="term" value="F:zinc ion binding"/>
    <property type="evidence" value="ECO:0007669"/>
    <property type="project" value="InterPro"/>
</dbReference>
<evidence type="ECO:0000259" key="7">
    <source>
        <dbReference type="PROSITE" id="PS50048"/>
    </source>
</evidence>
<gene>
    <name evidence="8" type="ORF">IFR04_011698</name>
</gene>
<dbReference type="PANTHER" id="PTHR36206">
    <property type="entry name" value="ASPERCRYPTIN BIOSYNTHESIS CLUSTER-SPECIFIC TRANSCRIPTION REGULATOR ATNN-RELATED"/>
    <property type="match status" value="1"/>
</dbReference>
<keyword evidence="1" id="KW-0479">Metal-binding</keyword>
<dbReference type="Pfam" id="PF00172">
    <property type="entry name" value="Zn_clus"/>
    <property type="match status" value="1"/>
</dbReference>
<dbReference type="InterPro" id="IPR001138">
    <property type="entry name" value="Zn2Cys6_DnaBD"/>
</dbReference>
<dbReference type="GO" id="GO:0003677">
    <property type="term" value="F:DNA binding"/>
    <property type="evidence" value="ECO:0007669"/>
    <property type="project" value="UniProtKB-KW"/>
</dbReference>
<evidence type="ECO:0000313" key="9">
    <source>
        <dbReference type="Proteomes" id="UP000664132"/>
    </source>
</evidence>
<keyword evidence="2" id="KW-0862">Zinc</keyword>
<feature type="domain" description="Zn(2)-C6 fungal-type" evidence="7">
    <location>
        <begin position="23"/>
        <end position="51"/>
    </location>
</feature>
<keyword evidence="3" id="KW-0805">Transcription regulation</keyword>
<sequence length="419" mass="46270">MAGHQDVVTRRRNTQGMTKVKTGCKTCRIRRIKCDEIKPFCNRCRSTGRNCDGYGSSFKSWETPSISSVRASLSDKKSNTKSRPVQLPVTGVTPQDIDLLNRYFSTKTIFDINMECHEEASQVLEASLTDPSIQHAVSSLKALRQDLEISGDGPESITRPRPAFSYGLQQYNMALGGLVFDMSSPSSSTLKSAILCCQIFISIEQVQKNYSAMAQHVIRGLRIMHAYGARPCLVNGKHLIPANNGQLPFLDVFIIKLFSAPCKFADPPAEDDVGGKTSSLPLEKSHEESLESRSLRITLPDMRTRLTRIAALTLEFLDKVSQVGSVEAALRLTAEKSALLASLASWLKDLELVQMRPEPISVTFLRIFHLILRIVLLGALDHLPNTDTGLQTENDRLQSLANDVGEKVKTYVTCEGKGG</sequence>
<proteinExistence type="predicted"/>
<evidence type="ECO:0000256" key="6">
    <source>
        <dbReference type="ARBA" id="ARBA00023242"/>
    </source>
</evidence>
<dbReference type="AlphaFoldDB" id="A0A8H7T5J5"/>
<evidence type="ECO:0000256" key="3">
    <source>
        <dbReference type="ARBA" id="ARBA00023015"/>
    </source>
</evidence>
<dbReference type="InterPro" id="IPR052360">
    <property type="entry name" value="Transcr_Regulatory_Proteins"/>
</dbReference>
<dbReference type="EMBL" id="JAFJYH010000233">
    <property type="protein sequence ID" value="KAG4415155.1"/>
    <property type="molecule type" value="Genomic_DNA"/>
</dbReference>
<dbReference type="InterPro" id="IPR036864">
    <property type="entry name" value="Zn2-C6_fun-type_DNA-bd_sf"/>
</dbReference>
<dbReference type="CDD" id="cd00067">
    <property type="entry name" value="GAL4"/>
    <property type="match status" value="1"/>
</dbReference>
<organism evidence="8 9">
    <name type="scientific">Cadophora malorum</name>
    <dbReference type="NCBI Taxonomy" id="108018"/>
    <lineage>
        <taxon>Eukaryota</taxon>
        <taxon>Fungi</taxon>
        <taxon>Dikarya</taxon>
        <taxon>Ascomycota</taxon>
        <taxon>Pezizomycotina</taxon>
        <taxon>Leotiomycetes</taxon>
        <taxon>Helotiales</taxon>
        <taxon>Ploettnerulaceae</taxon>
        <taxon>Cadophora</taxon>
    </lineage>
</organism>
<protein>
    <recommendedName>
        <fullName evidence="7">Zn(2)-C6 fungal-type domain-containing protein</fullName>
    </recommendedName>
</protein>
<dbReference type="SMART" id="SM00066">
    <property type="entry name" value="GAL4"/>
    <property type="match status" value="1"/>
</dbReference>
<keyword evidence="4" id="KW-0238">DNA-binding</keyword>
<dbReference type="PANTHER" id="PTHR36206:SF13">
    <property type="entry name" value="TRANSCRIPTIONAL REGULATORY PROTEIN MOC3"/>
    <property type="match status" value="1"/>
</dbReference>
<keyword evidence="5" id="KW-0804">Transcription</keyword>
<dbReference type="PROSITE" id="PS50048">
    <property type="entry name" value="ZN2_CY6_FUNGAL_2"/>
    <property type="match status" value="1"/>
</dbReference>
<evidence type="ECO:0000256" key="2">
    <source>
        <dbReference type="ARBA" id="ARBA00022833"/>
    </source>
</evidence>
<name>A0A8H7T5J5_9HELO</name>
<evidence type="ECO:0000313" key="8">
    <source>
        <dbReference type="EMBL" id="KAG4415155.1"/>
    </source>
</evidence>
<dbReference type="GO" id="GO:0000981">
    <property type="term" value="F:DNA-binding transcription factor activity, RNA polymerase II-specific"/>
    <property type="evidence" value="ECO:0007669"/>
    <property type="project" value="InterPro"/>
</dbReference>
<dbReference type="OrthoDB" id="3172332at2759"/>
<keyword evidence="6" id="KW-0539">Nucleus</keyword>
<evidence type="ECO:0000256" key="1">
    <source>
        <dbReference type="ARBA" id="ARBA00022723"/>
    </source>
</evidence>
<dbReference type="Proteomes" id="UP000664132">
    <property type="component" value="Unassembled WGS sequence"/>
</dbReference>
<keyword evidence="9" id="KW-1185">Reference proteome</keyword>
<dbReference type="SUPFAM" id="SSF57701">
    <property type="entry name" value="Zn2/Cys6 DNA-binding domain"/>
    <property type="match status" value="1"/>
</dbReference>
<dbReference type="Gene3D" id="4.10.240.10">
    <property type="entry name" value="Zn(2)-C6 fungal-type DNA-binding domain"/>
    <property type="match status" value="1"/>
</dbReference>
<dbReference type="PROSITE" id="PS00463">
    <property type="entry name" value="ZN2_CY6_FUNGAL_1"/>
    <property type="match status" value="1"/>
</dbReference>
<reference evidence="8" key="1">
    <citation type="submission" date="2021-02" db="EMBL/GenBank/DDBJ databases">
        <title>Genome sequence Cadophora malorum strain M34.</title>
        <authorList>
            <person name="Stefanovic E."/>
            <person name="Vu D."/>
            <person name="Scully C."/>
            <person name="Dijksterhuis J."/>
            <person name="Roader J."/>
            <person name="Houbraken J."/>
        </authorList>
    </citation>
    <scope>NUCLEOTIDE SEQUENCE</scope>
    <source>
        <strain evidence="8">M34</strain>
    </source>
</reference>
<evidence type="ECO:0000256" key="4">
    <source>
        <dbReference type="ARBA" id="ARBA00023125"/>
    </source>
</evidence>
<comment type="caution">
    <text evidence="8">The sequence shown here is derived from an EMBL/GenBank/DDBJ whole genome shotgun (WGS) entry which is preliminary data.</text>
</comment>
<evidence type="ECO:0000256" key="5">
    <source>
        <dbReference type="ARBA" id="ARBA00023163"/>
    </source>
</evidence>
<accession>A0A8H7T5J5</accession>